<evidence type="ECO:0000313" key="3">
    <source>
        <dbReference type="Proteomes" id="UP000887577"/>
    </source>
</evidence>
<evidence type="ECO:0000313" key="4">
    <source>
        <dbReference type="WBParaSite" id="PSU_v2.g11258.t1"/>
    </source>
</evidence>
<accession>A0A914XVJ6</accession>
<feature type="region of interest" description="Disordered" evidence="1">
    <location>
        <begin position="53"/>
        <end position="114"/>
    </location>
</feature>
<feature type="compositionally biased region" description="Basic and acidic residues" evidence="1">
    <location>
        <begin position="78"/>
        <end position="95"/>
    </location>
</feature>
<organism evidence="3 4">
    <name type="scientific">Panagrolaimus superbus</name>
    <dbReference type="NCBI Taxonomy" id="310955"/>
    <lineage>
        <taxon>Eukaryota</taxon>
        <taxon>Metazoa</taxon>
        <taxon>Ecdysozoa</taxon>
        <taxon>Nematoda</taxon>
        <taxon>Chromadorea</taxon>
        <taxon>Rhabditida</taxon>
        <taxon>Tylenchina</taxon>
        <taxon>Panagrolaimomorpha</taxon>
        <taxon>Panagrolaimoidea</taxon>
        <taxon>Panagrolaimidae</taxon>
        <taxon>Panagrolaimus</taxon>
    </lineage>
</organism>
<dbReference type="AlphaFoldDB" id="A0A914XVJ6"/>
<protein>
    <submittedName>
        <fullName evidence="4">Uncharacterized protein</fullName>
    </submittedName>
</protein>
<feature type="transmembrane region" description="Helical" evidence="2">
    <location>
        <begin position="179"/>
        <end position="199"/>
    </location>
</feature>
<evidence type="ECO:0000256" key="2">
    <source>
        <dbReference type="SAM" id="Phobius"/>
    </source>
</evidence>
<keyword evidence="3" id="KW-1185">Reference proteome</keyword>
<dbReference type="WBParaSite" id="PSU_v2.g11258.t1">
    <property type="protein sequence ID" value="PSU_v2.g11258.t1"/>
    <property type="gene ID" value="PSU_v2.g11258"/>
</dbReference>
<dbReference type="Proteomes" id="UP000887577">
    <property type="component" value="Unplaced"/>
</dbReference>
<proteinExistence type="predicted"/>
<keyword evidence="2" id="KW-1133">Transmembrane helix</keyword>
<name>A0A914XVJ6_9BILA</name>
<keyword evidence="2" id="KW-0472">Membrane</keyword>
<evidence type="ECO:0000256" key="1">
    <source>
        <dbReference type="SAM" id="MobiDB-lite"/>
    </source>
</evidence>
<keyword evidence="2" id="KW-0812">Transmembrane</keyword>
<reference evidence="4" key="1">
    <citation type="submission" date="2022-11" db="UniProtKB">
        <authorList>
            <consortium name="WormBaseParasite"/>
        </authorList>
    </citation>
    <scope>IDENTIFICATION</scope>
</reference>
<sequence>MNRVAALKSKNHELQHQPGASLDKVIDEISSKLALLSGQDCEIEVNIRVKFPNNNKLNDRGNRRSAKASSKAIIQGSRHQEKEEIEKQRPKKIEQLHSQQQQQQQPPPQQSSHHKLRDFAFDIESYAKVDTRDSPSTSEHMPLANAIKRPASPDIITFGGMCNVDSEMAGAVKICCFSFMFYFLMSIKLSFCRSILFNNRFNKSNLSKRCHSLS</sequence>